<dbReference type="InterPro" id="IPR050415">
    <property type="entry name" value="MRET"/>
</dbReference>
<dbReference type="PROSITE" id="PS51085">
    <property type="entry name" value="2FE2S_FER_2"/>
    <property type="match status" value="1"/>
</dbReference>
<protein>
    <submittedName>
        <fullName evidence="13">2Fe-2S iron-sulfur cluster-binding protein</fullName>
    </submittedName>
</protein>
<dbReference type="InterPro" id="IPR036010">
    <property type="entry name" value="2Fe-2S_ferredoxin-like_sf"/>
</dbReference>
<reference evidence="13 14" key="1">
    <citation type="submission" date="2024-10" db="EMBL/GenBank/DDBJ databases">
        <authorList>
            <person name="Yibar A."/>
            <person name="Saticioglu I.B."/>
            <person name="Duman M."/>
            <person name="Ajmi N."/>
            <person name="Gurler F."/>
            <person name="Ay H."/>
            <person name="Onuk E."/>
            <person name="Guler S."/>
            <person name="Romalde J.L."/>
        </authorList>
    </citation>
    <scope>NUCLEOTIDE SEQUENCE [LARGE SCALE GENOMIC DNA]</scope>
    <source>
        <strain evidence="13 14">1-TCBS-B</strain>
    </source>
</reference>
<dbReference type="PROSITE" id="PS51384">
    <property type="entry name" value="FAD_FR"/>
    <property type="match status" value="1"/>
</dbReference>
<dbReference type="InterPro" id="IPR017927">
    <property type="entry name" value="FAD-bd_FR_type"/>
</dbReference>
<proteinExistence type="inferred from homology"/>
<keyword evidence="6" id="KW-0274">FAD</keyword>
<accession>A0ABW7IPM3</accession>
<feature type="domain" description="2Fe-2S ferredoxin-type" evidence="11">
    <location>
        <begin position="266"/>
        <end position="353"/>
    </location>
</feature>
<keyword evidence="5" id="KW-0479">Metal-binding</keyword>
<organism evidence="13 14">
    <name type="scientific">Vibrio barjaei</name>
    <dbReference type="NCBI Taxonomy" id="1676683"/>
    <lineage>
        <taxon>Bacteria</taxon>
        <taxon>Pseudomonadati</taxon>
        <taxon>Pseudomonadota</taxon>
        <taxon>Gammaproteobacteria</taxon>
        <taxon>Vibrionales</taxon>
        <taxon>Vibrionaceae</taxon>
        <taxon>Vibrio</taxon>
    </lineage>
</organism>
<evidence type="ECO:0000256" key="3">
    <source>
        <dbReference type="ARBA" id="ARBA00022692"/>
    </source>
</evidence>
<dbReference type="InterPro" id="IPR006058">
    <property type="entry name" value="2Fe2S_fd_BS"/>
</dbReference>
<dbReference type="SUPFAM" id="SSF52343">
    <property type="entry name" value="Ferredoxin reductase-like, C-terminal NADP-linked domain"/>
    <property type="match status" value="1"/>
</dbReference>
<dbReference type="InterPro" id="IPR017938">
    <property type="entry name" value="Riboflavin_synthase-like_b-brl"/>
</dbReference>
<dbReference type="CDD" id="cd06215">
    <property type="entry name" value="FNR_iron_sulfur_binding_1"/>
    <property type="match status" value="1"/>
</dbReference>
<keyword evidence="7" id="KW-0560">Oxidoreductase</keyword>
<evidence type="ECO:0000256" key="10">
    <source>
        <dbReference type="ARBA" id="ARBA00061434"/>
    </source>
</evidence>
<keyword evidence="3" id="KW-0472">Membrane</keyword>
<sequence length="353" mass="38528">MALKAPFLTQRNDVMVWSQSATIELTCTKKWFETPDSVSFELASQSGETEFQFKPGQFSSLGFDINGSKAFRAYSISSVPGSKTLKFTVKRVAGGLVSNHIVEQLEVGAQVEALAPLGHFNNIDCQPKNKVLMISAGCGITPVMSMVDQWLTDSVDVNIEFLHLAKSKQDAIYFDRLVELNQTVDNFALKMLLEDNSGTDFPQGLINLEWLTSLIPDFHERTVYLCGPTGFMEVVKSSLEQANFDMSEFHQESFTPTDVAVDIEEGVVKVAVPDFGVELEADKGTLLIDALEKGGVPVIAACRSGICGSCKCKVKVGQVDSTSYETLTEEEKANGFVLACSSTIKSDVEVSLN</sequence>
<keyword evidence="4" id="KW-0001">2Fe-2S</keyword>
<dbReference type="PANTHER" id="PTHR47354:SF6">
    <property type="entry name" value="NADH OXIDOREDUCTASE HCR"/>
    <property type="match status" value="1"/>
</dbReference>
<dbReference type="InterPro" id="IPR001433">
    <property type="entry name" value="OxRdtase_FAD/NAD-bd"/>
</dbReference>
<evidence type="ECO:0000256" key="9">
    <source>
        <dbReference type="ARBA" id="ARBA00023014"/>
    </source>
</evidence>
<dbReference type="InterPro" id="IPR039261">
    <property type="entry name" value="FNR_nucleotide-bd"/>
</dbReference>
<keyword evidence="14" id="KW-1185">Reference proteome</keyword>
<name>A0ABW7IPM3_9VIBR</name>
<dbReference type="InterPro" id="IPR001041">
    <property type="entry name" value="2Fe-2S_ferredoxin-type"/>
</dbReference>
<dbReference type="Gene3D" id="2.40.30.10">
    <property type="entry name" value="Translation factors"/>
    <property type="match status" value="1"/>
</dbReference>
<keyword evidence="8" id="KW-0408">Iron</keyword>
<dbReference type="CDD" id="cd00207">
    <property type="entry name" value="fer2"/>
    <property type="match status" value="1"/>
</dbReference>
<comment type="cofactor">
    <cofactor evidence="1">
        <name>FAD</name>
        <dbReference type="ChEBI" id="CHEBI:57692"/>
    </cofactor>
</comment>
<dbReference type="Gene3D" id="3.10.20.30">
    <property type="match status" value="1"/>
</dbReference>
<gene>
    <name evidence="13" type="ORF">ACGRH2_24585</name>
</gene>
<evidence type="ECO:0000313" key="14">
    <source>
        <dbReference type="Proteomes" id="UP001607125"/>
    </source>
</evidence>
<dbReference type="InterPro" id="IPR008333">
    <property type="entry name" value="Cbr1-like_FAD-bd_dom"/>
</dbReference>
<evidence type="ECO:0000256" key="7">
    <source>
        <dbReference type="ARBA" id="ARBA00023002"/>
    </source>
</evidence>
<dbReference type="Pfam" id="PF00175">
    <property type="entry name" value="NAD_binding_1"/>
    <property type="match status" value="1"/>
</dbReference>
<comment type="caution">
    <text evidence="13">The sequence shown here is derived from an EMBL/GenBank/DDBJ whole genome shotgun (WGS) entry which is preliminary data.</text>
</comment>
<dbReference type="PROSITE" id="PS00197">
    <property type="entry name" value="2FE2S_FER_1"/>
    <property type="match status" value="1"/>
</dbReference>
<feature type="domain" description="FAD-binding FR-type" evidence="12">
    <location>
        <begin position="20"/>
        <end position="123"/>
    </location>
</feature>
<dbReference type="PANTHER" id="PTHR47354">
    <property type="entry name" value="NADH OXIDOREDUCTASE HCR"/>
    <property type="match status" value="1"/>
</dbReference>
<dbReference type="EMBL" id="JBIHSF010000011">
    <property type="protein sequence ID" value="MFH0263585.1"/>
    <property type="molecule type" value="Genomic_DNA"/>
</dbReference>
<evidence type="ECO:0000256" key="6">
    <source>
        <dbReference type="ARBA" id="ARBA00022827"/>
    </source>
</evidence>
<dbReference type="SUPFAM" id="SSF63380">
    <property type="entry name" value="Riboflavin synthase domain-like"/>
    <property type="match status" value="1"/>
</dbReference>
<evidence type="ECO:0000256" key="5">
    <source>
        <dbReference type="ARBA" id="ARBA00022723"/>
    </source>
</evidence>
<evidence type="ECO:0000256" key="4">
    <source>
        <dbReference type="ARBA" id="ARBA00022714"/>
    </source>
</evidence>
<evidence type="ECO:0000256" key="8">
    <source>
        <dbReference type="ARBA" id="ARBA00023004"/>
    </source>
</evidence>
<dbReference type="PRINTS" id="PR00406">
    <property type="entry name" value="CYTB5RDTASE"/>
</dbReference>
<keyword evidence="3" id="KW-0812">Transmembrane</keyword>
<keyword evidence="9" id="KW-0411">Iron-sulfur</keyword>
<dbReference type="RefSeq" id="WP_394630291.1">
    <property type="nucleotide sequence ID" value="NZ_JBIHSF010000011.1"/>
</dbReference>
<comment type="similarity">
    <text evidence="10">In the N-terminal section; belongs to the FAD-binding oxidoreductase type 6 family.</text>
</comment>
<keyword evidence="2" id="KW-0285">Flavoprotein</keyword>
<evidence type="ECO:0000313" key="13">
    <source>
        <dbReference type="EMBL" id="MFH0263585.1"/>
    </source>
</evidence>
<dbReference type="Pfam" id="PF00111">
    <property type="entry name" value="Fer2"/>
    <property type="match status" value="1"/>
</dbReference>
<dbReference type="InterPro" id="IPR012675">
    <property type="entry name" value="Beta-grasp_dom_sf"/>
</dbReference>
<evidence type="ECO:0000256" key="2">
    <source>
        <dbReference type="ARBA" id="ARBA00022630"/>
    </source>
</evidence>
<dbReference type="SUPFAM" id="SSF54292">
    <property type="entry name" value="2Fe-2S ferredoxin-like"/>
    <property type="match status" value="1"/>
</dbReference>
<dbReference type="Proteomes" id="UP001607125">
    <property type="component" value="Unassembled WGS sequence"/>
</dbReference>
<dbReference type="Gene3D" id="3.40.50.80">
    <property type="entry name" value="Nucleotide-binding domain of ferredoxin-NADP reductase (FNR) module"/>
    <property type="match status" value="1"/>
</dbReference>
<evidence type="ECO:0000259" key="12">
    <source>
        <dbReference type="PROSITE" id="PS51384"/>
    </source>
</evidence>
<evidence type="ECO:0000259" key="11">
    <source>
        <dbReference type="PROSITE" id="PS51085"/>
    </source>
</evidence>
<dbReference type="Pfam" id="PF00970">
    <property type="entry name" value="FAD_binding_6"/>
    <property type="match status" value="1"/>
</dbReference>
<evidence type="ECO:0000256" key="1">
    <source>
        <dbReference type="ARBA" id="ARBA00001974"/>
    </source>
</evidence>